<dbReference type="EMBL" id="PEWN01000020">
    <property type="protein sequence ID" value="PIU52030.1"/>
    <property type="molecule type" value="Genomic_DNA"/>
</dbReference>
<dbReference type="GO" id="GO:0051287">
    <property type="term" value="F:NAD binding"/>
    <property type="evidence" value="ECO:0007669"/>
    <property type="project" value="InterPro"/>
</dbReference>
<dbReference type="Gene3D" id="3.40.50.720">
    <property type="entry name" value="NAD(P)-binding Rossmann-like Domain"/>
    <property type="match status" value="2"/>
</dbReference>
<dbReference type="InterPro" id="IPR050418">
    <property type="entry name" value="D-iso_2-hydroxyacid_DH_PdxB"/>
</dbReference>
<comment type="caution">
    <text evidence="7">The sequence shown here is derived from an EMBL/GenBank/DDBJ whole genome shotgun (WGS) entry which is preliminary data.</text>
</comment>
<dbReference type="InterPro" id="IPR006139">
    <property type="entry name" value="D-isomer_2_OHA_DH_cat_dom"/>
</dbReference>
<dbReference type="SUPFAM" id="SSF51735">
    <property type="entry name" value="NAD(P)-binding Rossmann-fold domains"/>
    <property type="match status" value="1"/>
</dbReference>
<evidence type="ECO:0000313" key="8">
    <source>
        <dbReference type="Proteomes" id="UP000229227"/>
    </source>
</evidence>
<evidence type="ECO:0000259" key="6">
    <source>
        <dbReference type="Pfam" id="PF02826"/>
    </source>
</evidence>
<gene>
    <name evidence="7" type="ORF">COS91_01305</name>
</gene>
<reference evidence="8" key="1">
    <citation type="submission" date="2017-09" db="EMBL/GenBank/DDBJ databases">
        <title>Depth-based differentiation of microbial function through sediment-hosted aquifers and enrichment of novel symbionts in the deep terrestrial subsurface.</title>
        <authorList>
            <person name="Probst A.J."/>
            <person name="Ladd B."/>
            <person name="Jarett J.K."/>
            <person name="Geller-Mcgrath D.E."/>
            <person name="Sieber C.M.K."/>
            <person name="Emerson J.B."/>
            <person name="Anantharaman K."/>
            <person name="Thomas B.C."/>
            <person name="Malmstrom R."/>
            <person name="Stieglmeier M."/>
            <person name="Klingl A."/>
            <person name="Woyke T."/>
            <person name="Ryan C.M."/>
            <person name="Banfield J.F."/>
        </authorList>
    </citation>
    <scope>NUCLEOTIDE SEQUENCE [LARGE SCALE GENOMIC DNA]</scope>
</reference>
<protein>
    <submittedName>
        <fullName evidence="7">Hydroxyacid dehydrogenase</fullName>
    </submittedName>
</protein>
<keyword evidence="2 4" id="KW-0560">Oxidoreductase</keyword>
<feature type="domain" description="D-isomer specific 2-hydroxyacid dehydrogenase catalytic" evidence="5">
    <location>
        <begin position="25"/>
        <end position="322"/>
    </location>
</feature>
<dbReference type="PROSITE" id="PS00671">
    <property type="entry name" value="D_2_HYDROXYACID_DH_3"/>
    <property type="match status" value="1"/>
</dbReference>
<evidence type="ECO:0000256" key="1">
    <source>
        <dbReference type="ARBA" id="ARBA00005854"/>
    </source>
</evidence>
<dbReference type="FunFam" id="3.40.50.720:FF:000203">
    <property type="entry name" value="D-3-phosphoglycerate dehydrogenase (SerA)"/>
    <property type="match status" value="1"/>
</dbReference>
<organism evidence="7 8">
    <name type="scientific">Candidatus Desantisbacteria bacterium CG07_land_8_20_14_0_80_39_15</name>
    <dbReference type="NCBI Taxonomy" id="1974549"/>
    <lineage>
        <taxon>Bacteria</taxon>
        <taxon>Candidatus Desantisiibacteriota</taxon>
    </lineage>
</organism>
<keyword evidence="3" id="KW-0520">NAD</keyword>
<comment type="similarity">
    <text evidence="1 4">Belongs to the D-isomer specific 2-hydroxyacid dehydrogenase family.</text>
</comment>
<dbReference type="Pfam" id="PF00389">
    <property type="entry name" value="2-Hacid_dh"/>
    <property type="match status" value="1"/>
</dbReference>
<evidence type="ECO:0000256" key="4">
    <source>
        <dbReference type="RuleBase" id="RU003719"/>
    </source>
</evidence>
<dbReference type="SUPFAM" id="SSF52283">
    <property type="entry name" value="Formate/glycerate dehydrogenase catalytic domain-like"/>
    <property type="match status" value="1"/>
</dbReference>
<proteinExistence type="inferred from homology"/>
<name>A0A2M6ZI06_9BACT</name>
<dbReference type="InterPro" id="IPR006140">
    <property type="entry name" value="D-isomer_DH_NAD-bd"/>
</dbReference>
<sequence length="336" mass="37596">MKIAIVNSSSFGVHFPIHIKKLSTFGSVERIDVSTDITGGEFARRLEGIEVIIATVTPIYDREFFNKNKSLVMISRHGVGVDNIDIASATESGVIVTRVPGRMERDSVAEHAIALLFTVARKVVPSVESAKKGRWSERARFLGREINGKKVGILGIGEIGSRIAEILTEGFRTKVFAYDPNLKPEEIKLRGAEPVELEYLLKECDIIFLQSPLTKENYHMLGEKEFSLMKNDVVIVNTARGELIDEKTLIKYLKKGKIGGIGMDVVEGEPIDERHPLLKFENVIITPHTAAYTKESLKRMGDKLVEDVRRISKKEIPEFVVNQDVLKKENRAGINL</sequence>
<evidence type="ECO:0000259" key="5">
    <source>
        <dbReference type="Pfam" id="PF00389"/>
    </source>
</evidence>
<dbReference type="AlphaFoldDB" id="A0A2M6ZI06"/>
<evidence type="ECO:0000313" key="7">
    <source>
        <dbReference type="EMBL" id="PIU52030.1"/>
    </source>
</evidence>
<evidence type="ECO:0000256" key="3">
    <source>
        <dbReference type="ARBA" id="ARBA00023027"/>
    </source>
</evidence>
<accession>A0A2M6ZI06</accession>
<dbReference type="CDD" id="cd12177">
    <property type="entry name" value="2-Hacid_dh_12"/>
    <property type="match status" value="1"/>
</dbReference>
<dbReference type="Proteomes" id="UP000229227">
    <property type="component" value="Unassembled WGS sequence"/>
</dbReference>
<dbReference type="InterPro" id="IPR036291">
    <property type="entry name" value="NAD(P)-bd_dom_sf"/>
</dbReference>
<evidence type="ECO:0000256" key="2">
    <source>
        <dbReference type="ARBA" id="ARBA00023002"/>
    </source>
</evidence>
<dbReference type="PANTHER" id="PTHR43761:SF1">
    <property type="entry name" value="D-ISOMER SPECIFIC 2-HYDROXYACID DEHYDROGENASE CATALYTIC DOMAIN-CONTAINING PROTEIN-RELATED"/>
    <property type="match status" value="1"/>
</dbReference>
<dbReference type="GO" id="GO:0016616">
    <property type="term" value="F:oxidoreductase activity, acting on the CH-OH group of donors, NAD or NADP as acceptor"/>
    <property type="evidence" value="ECO:0007669"/>
    <property type="project" value="InterPro"/>
</dbReference>
<dbReference type="Pfam" id="PF02826">
    <property type="entry name" value="2-Hacid_dh_C"/>
    <property type="match status" value="1"/>
</dbReference>
<feature type="domain" description="D-isomer specific 2-hydroxyacid dehydrogenase NAD-binding" evidence="6">
    <location>
        <begin position="113"/>
        <end position="290"/>
    </location>
</feature>
<dbReference type="PANTHER" id="PTHR43761">
    <property type="entry name" value="D-ISOMER SPECIFIC 2-HYDROXYACID DEHYDROGENASE FAMILY PROTEIN (AFU_ORTHOLOGUE AFUA_1G13630)"/>
    <property type="match status" value="1"/>
</dbReference>
<dbReference type="InterPro" id="IPR029753">
    <property type="entry name" value="D-isomer_DH_CS"/>
</dbReference>